<dbReference type="Gene3D" id="1.10.10.60">
    <property type="entry name" value="Homeodomain-like"/>
    <property type="match status" value="2"/>
</dbReference>
<evidence type="ECO:0000256" key="1">
    <source>
        <dbReference type="ARBA" id="ARBA00023015"/>
    </source>
</evidence>
<reference evidence="5 6" key="1">
    <citation type="submission" date="2023-03" db="EMBL/GenBank/DDBJ databases">
        <authorList>
            <person name="Shen W."/>
            <person name="Cai J."/>
        </authorList>
    </citation>
    <scope>NUCLEOTIDE SEQUENCE [LARGE SCALE GENOMIC DNA]</scope>
    <source>
        <strain evidence="5 6">D6-4</strain>
    </source>
</reference>
<dbReference type="PROSITE" id="PS00041">
    <property type="entry name" value="HTH_ARAC_FAMILY_1"/>
    <property type="match status" value="1"/>
</dbReference>
<dbReference type="SMART" id="SM00342">
    <property type="entry name" value="HTH_ARAC"/>
    <property type="match status" value="1"/>
</dbReference>
<keyword evidence="1" id="KW-0805">Transcription regulation</keyword>
<dbReference type="Pfam" id="PF12833">
    <property type="entry name" value="HTH_18"/>
    <property type="match status" value="1"/>
</dbReference>
<dbReference type="InterPro" id="IPR014710">
    <property type="entry name" value="RmlC-like_jellyroll"/>
</dbReference>
<name>A0ABU3EUC1_9ENTE</name>
<protein>
    <submittedName>
        <fullName evidence="5">AraC family transcriptional regulator</fullName>
    </submittedName>
</protein>
<proteinExistence type="predicted"/>
<dbReference type="PANTHER" id="PTHR43280">
    <property type="entry name" value="ARAC-FAMILY TRANSCRIPTIONAL REGULATOR"/>
    <property type="match status" value="1"/>
</dbReference>
<dbReference type="Proteomes" id="UP001252875">
    <property type="component" value="Unassembled WGS sequence"/>
</dbReference>
<evidence type="ECO:0000256" key="3">
    <source>
        <dbReference type="ARBA" id="ARBA00023163"/>
    </source>
</evidence>
<dbReference type="PANTHER" id="PTHR43280:SF28">
    <property type="entry name" value="HTH-TYPE TRANSCRIPTIONAL ACTIVATOR RHAS"/>
    <property type="match status" value="1"/>
</dbReference>
<dbReference type="EMBL" id="JARPYI010000001">
    <property type="protein sequence ID" value="MDT2598465.1"/>
    <property type="molecule type" value="Genomic_DNA"/>
</dbReference>
<feature type="domain" description="HTH araC/xylS-type" evidence="4">
    <location>
        <begin position="232"/>
        <end position="329"/>
    </location>
</feature>
<gene>
    <name evidence="5" type="ORF">P7D85_01690</name>
</gene>
<keyword evidence="6" id="KW-1185">Reference proteome</keyword>
<evidence type="ECO:0000256" key="2">
    <source>
        <dbReference type="ARBA" id="ARBA00023125"/>
    </source>
</evidence>
<keyword evidence="3" id="KW-0804">Transcription</keyword>
<comment type="caution">
    <text evidence="5">The sequence shown here is derived from an EMBL/GenBank/DDBJ whole genome shotgun (WGS) entry which is preliminary data.</text>
</comment>
<keyword evidence="2" id="KW-0238">DNA-binding</keyword>
<dbReference type="SUPFAM" id="SSF51215">
    <property type="entry name" value="Regulatory protein AraC"/>
    <property type="match status" value="1"/>
</dbReference>
<organism evidence="5 6">
    <name type="scientific">Enterococcus hulanensis</name>
    <dbReference type="NCBI Taxonomy" id="2559929"/>
    <lineage>
        <taxon>Bacteria</taxon>
        <taxon>Bacillati</taxon>
        <taxon>Bacillota</taxon>
        <taxon>Bacilli</taxon>
        <taxon>Lactobacillales</taxon>
        <taxon>Enterococcaceae</taxon>
        <taxon>Enterococcus</taxon>
    </lineage>
</organism>
<evidence type="ECO:0000313" key="6">
    <source>
        <dbReference type="Proteomes" id="UP001252875"/>
    </source>
</evidence>
<dbReference type="InterPro" id="IPR018062">
    <property type="entry name" value="HTH_AraC-typ_CS"/>
</dbReference>
<evidence type="ECO:0000259" key="4">
    <source>
        <dbReference type="PROSITE" id="PS01124"/>
    </source>
</evidence>
<sequence length="339" mass="39599">MEAEILKILQEKNHPRDWEALGPEMRPRRSGMLKNEPVYEFFHTLDDSLEVNLQSIAISVQPVKSYIPYHVHNYVEMIVPIVGECTVITKNDRLELQQNDLIIIGNHTIHRVEPISEESIVINLTLKDTAFTLNDYHFMYEDRVTKKVSSLLFSLLSNETQGENIYRLFRTHQDGKIQTLLGDIIQEYYHPDTQSNQIIRLELLTLFARLIRSATNEQEMIASEDDASVNLLSLLLYIEKNYAQITLEEMAQHFGFNPNYLSSYLKKHTGLTFIKLVHLQRVNVAAEYLTYTNAPIEQIALKVGYENPSYFYKMFRKNLKILPTEYREKYSIHAKKPIE</sequence>
<accession>A0ABU3EUC1</accession>
<dbReference type="RefSeq" id="WP_311821239.1">
    <property type="nucleotide sequence ID" value="NZ_JARPYF010000001.1"/>
</dbReference>
<dbReference type="InterPro" id="IPR018060">
    <property type="entry name" value="HTH_AraC"/>
</dbReference>
<dbReference type="InterPro" id="IPR037923">
    <property type="entry name" value="HTH-like"/>
</dbReference>
<dbReference type="SUPFAM" id="SSF46689">
    <property type="entry name" value="Homeodomain-like"/>
    <property type="match status" value="1"/>
</dbReference>
<dbReference type="InterPro" id="IPR020449">
    <property type="entry name" value="Tscrpt_reg_AraC-type_HTH"/>
</dbReference>
<evidence type="ECO:0000313" key="5">
    <source>
        <dbReference type="EMBL" id="MDT2598465.1"/>
    </source>
</evidence>
<dbReference type="InterPro" id="IPR009057">
    <property type="entry name" value="Homeodomain-like_sf"/>
</dbReference>
<dbReference type="PROSITE" id="PS01124">
    <property type="entry name" value="HTH_ARAC_FAMILY_2"/>
    <property type="match status" value="1"/>
</dbReference>
<dbReference type="PRINTS" id="PR00032">
    <property type="entry name" value="HTHARAC"/>
</dbReference>
<dbReference type="Gene3D" id="2.60.120.10">
    <property type="entry name" value="Jelly Rolls"/>
    <property type="match status" value="1"/>
</dbReference>